<evidence type="ECO:0000256" key="2">
    <source>
        <dbReference type="SAM" id="MobiDB-lite"/>
    </source>
</evidence>
<evidence type="ECO:0000256" key="1">
    <source>
        <dbReference type="PROSITE-ProRule" id="PRU00176"/>
    </source>
</evidence>
<dbReference type="RefSeq" id="XP_067181075.1">
    <property type="nucleotide sequence ID" value="XM_067324718.1"/>
</dbReference>
<comment type="caution">
    <text evidence="4">The sequence shown here is derived from an EMBL/GenBank/DDBJ whole genome shotgun (WGS) entry which is preliminary data.</text>
</comment>
<keyword evidence="1" id="KW-0694">RNA-binding</keyword>
<sequence>MNGSRQYSFFLSGIGRHVNEDAVENYFRDYGTGARLELKRDKDGLSLGYGWLTFDYVDVKRVIASHHELGGSPVMLSYQPNKNLPQSSPAAPPASALTTAPKEHPRPQEYSPQRKRYREETHRTQAPTSSRTTGILNERMPPRPKTPPSPPVPIEARRAEALSSVMTPTAPLQCHVPLATPEPAAQPIFVCIPLSISPGAFLHDPRVFCCTLDPSHVGKLDIIATSMPHLAAVEHHSNHAAYIAQGAPQSQYSTHGSVYSAQAPSQTSATGRPATSALTLSTPPPPGPPPPQAIPPLRETAPPLRGPPLPPPPPPPPPGPPPTRNRSFETRLGVPPPPVPPPPPGPPPRR</sequence>
<dbReference type="SMART" id="SM00360">
    <property type="entry name" value="RRM"/>
    <property type="match status" value="1"/>
</dbReference>
<feature type="compositionally biased region" description="Pro residues" evidence="2">
    <location>
        <begin position="334"/>
        <end position="350"/>
    </location>
</feature>
<feature type="compositionally biased region" description="Polar residues" evidence="2">
    <location>
        <begin position="124"/>
        <end position="135"/>
    </location>
</feature>
<dbReference type="InterPro" id="IPR035979">
    <property type="entry name" value="RBD_domain_sf"/>
</dbReference>
<evidence type="ECO:0000259" key="3">
    <source>
        <dbReference type="PROSITE" id="PS50102"/>
    </source>
</evidence>
<dbReference type="EMBL" id="JAFEUZ010000007">
    <property type="protein sequence ID" value="KAG5486223.1"/>
    <property type="molecule type" value="Genomic_DNA"/>
</dbReference>
<reference evidence="4 5" key="1">
    <citation type="submission" date="2021-03" db="EMBL/GenBank/DDBJ databases">
        <title>Leishmania (Mundinia) martiniquensis Genome sequencing and assembly.</title>
        <authorList>
            <person name="Almutairi H."/>
            <person name="Gatherer D."/>
        </authorList>
    </citation>
    <scope>NUCLEOTIDE SEQUENCE [LARGE SCALE GENOMIC DNA]</scope>
    <source>
        <strain evidence="4">LSCM1</strain>
    </source>
</reference>
<evidence type="ECO:0000313" key="5">
    <source>
        <dbReference type="Proteomes" id="UP000673552"/>
    </source>
</evidence>
<dbReference type="Gene3D" id="3.30.70.330">
    <property type="match status" value="1"/>
</dbReference>
<feature type="domain" description="RRM" evidence="3">
    <location>
        <begin position="7"/>
        <end position="81"/>
    </location>
</feature>
<feature type="compositionally biased region" description="Pro residues" evidence="2">
    <location>
        <begin position="304"/>
        <end position="323"/>
    </location>
</feature>
<dbReference type="CDD" id="cd00590">
    <property type="entry name" value="RRM_SF"/>
    <property type="match status" value="1"/>
</dbReference>
<dbReference type="GeneID" id="92517230"/>
<evidence type="ECO:0000313" key="4">
    <source>
        <dbReference type="EMBL" id="KAG5486223.1"/>
    </source>
</evidence>
<dbReference type="AlphaFoldDB" id="A0A836I1A1"/>
<dbReference type="SUPFAM" id="SSF54928">
    <property type="entry name" value="RNA-binding domain, RBD"/>
    <property type="match status" value="1"/>
</dbReference>
<dbReference type="KEGG" id="lmat:92517230"/>
<keyword evidence="5" id="KW-1185">Reference proteome</keyword>
<name>A0A836I1A1_9TRYP</name>
<accession>A0A836I1A1</accession>
<proteinExistence type="predicted"/>
<dbReference type="GO" id="GO:0003723">
    <property type="term" value="F:RNA binding"/>
    <property type="evidence" value="ECO:0007669"/>
    <property type="project" value="UniProtKB-UniRule"/>
</dbReference>
<feature type="region of interest" description="Disordered" evidence="2">
    <location>
        <begin position="252"/>
        <end position="350"/>
    </location>
</feature>
<feature type="compositionally biased region" description="Low complexity" evidence="2">
    <location>
        <begin position="84"/>
        <end position="100"/>
    </location>
</feature>
<gene>
    <name evidence="4" type="ORF">LSCM1_07343</name>
</gene>
<feature type="compositionally biased region" description="Polar residues" evidence="2">
    <location>
        <begin position="252"/>
        <end position="270"/>
    </location>
</feature>
<feature type="region of interest" description="Disordered" evidence="2">
    <location>
        <begin position="80"/>
        <end position="151"/>
    </location>
</feature>
<dbReference type="Proteomes" id="UP000673552">
    <property type="component" value="Chromosome 7"/>
</dbReference>
<dbReference type="InterPro" id="IPR012677">
    <property type="entry name" value="Nucleotide-bd_a/b_plait_sf"/>
</dbReference>
<dbReference type="InterPro" id="IPR000504">
    <property type="entry name" value="RRM_dom"/>
</dbReference>
<organism evidence="4 5">
    <name type="scientific">Leishmania martiniquensis</name>
    <dbReference type="NCBI Taxonomy" id="1580590"/>
    <lineage>
        <taxon>Eukaryota</taxon>
        <taxon>Discoba</taxon>
        <taxon>Euglenozoa</taxon>
        <taxon>Kinetoplastea</taxon>
        <taxon>Metakinetoplastina</taxon>
        <taxon>Trypanosomatida</taxon>
        <taxon>Trypanosomatidae</taxon>
        <taxon>Leishmaniinae</taxon>
        <taxon>Leishmania</taxon>
    </lineage>
</organism>
<dbReference type="PROSITE" id="PS50102">
    <property type="entry name" value="RRM"/>
    <property type="match status" value="1"/>
</dbReference>
<protein>
    <recommendedName>
        <fullName evidence="3">RRM domain-containing protein</fullName>
    </recommendedName>
</protein>
<feature type="compositionally biased region" description="Pro residues" evidence="2">
    <location>
        <begin position="282"/>
        <end position="294"/>
    </location>
</feature>
<dbReference type="OrthoDB" id="1875751at2759"/>